<dbReference type="AlphaFoldDB" id="A0A0N9NMR2"/>
<dbReference type="PANTHER" id="PTHR13696">
    <property type="entry name" value="P-LOOP CONTAINING NUCLEOSIDE TRIPHOSPHATE HYDROLASE"/>
    <property type="match status" value="1"/>
</dbReference>
<reference evidence="2" key="2">
    <citation type="submission" date="2015-07" db="EMBL/GenBank/DDBJ databases">
        <authorList>
            <person name="Welte C."/>
            <person name="de Graaf R."/>
            <person name="van den Bosch T.J.M."/>
            <person name="Op den Camp H."/>
            <person name="van Dam N."/>
            <person name="Jetten M."/>
        </authorList>
    </citation>
    <scope>NUCLEOTIDE SEQUENCE</scope>
    <source>
        <plasmid evidence="2">Drgb2</plasmid>
    </source>
</reference>
<dbReference type="CDD" id="cd02042">
    <property type="entry name" value="ParAB_family"/>
    <property type="match status" value="1"/>
</dbReference>
<sequence length="222" mass="24240">MILTIANTKGGVGKSTLAVNIAVARARQGKKVWLVDGDKQGSSQTAILVRSEDGIEPGIACSHYPEGPVLRSQVQLQKDNYDDVIIECGGRDSTAMRAALTITDILIVPSAPGSFEAWAMDANVALIREARSIRDNLICYSLLNKGDTHARSTDNIEMIEMMKDYQDDIPVLDTVIYQRKAFANAAGSGRTVDELKLKGRDKIAITELNNLMSILYKEQNAI</sequence>
<dbReference type="EMBL" id="KT351733">
    <property type="protein sequence ID" value="ALG88523.1"/>
    <property type="molecule type" value="Genomic_DNA"/>
</dbReference>
<geneLocation type="plasmid" evidence="2">
    <name>Drgb2</name>
</geneLocation>
<dbReference type="InterPro" id="IPR050678">
    <property type="entry name" value="DNA_Partitioning_ATPase"/>
</dbReference>
<dbReference type="PANTHER" id="PTHR13696:SF96">
    <property type="entry name" value="COBQ_COBB_MIND_PARA NUCLEOTIDE BINDING DOMAIN-CONTAINING PROTEIN"/>
    <property type="match status" value="1"/>
</dbReference>
<feature type="domain" description="CobQ/CobB/MinD/ParA nucleotide binding" evidence="1">
    <location>
        <begin position="3"/>
        <end position="192"/>
    </location>
</feature>
<dbReference type="SUPFAM" id="SSF52540">
    <property type="entry name" value="P-loop containing nucleoside triphosphate hydrolases"/>
    <property type="match status" value="1"/>
</dbReference>
<dbReference type="InterPro" id="IPR027417">
    <property type="entry name" value="P-loop_NTPase"/>
</dbReference>
<accession>A0A0N9NMR2</accession>
<dbReference type="RefSeq" id="WP_181375503.1">
    <property type="nucleotide sequence ID" value="NZ_KT351733.1"/>
</dbReference>
<dbReference type="Gene3D" id="3.40.50.300">
    <property type="entry name" value="P-loop containing nucleotide triphosphate hydrolases"/>
    <property type="match status" value="1"/>
</dbReference>
<dbReference type="PIRSF" id="PIRSF009320">
    <property type="entry name" value="Nuc_binding_HP_1000"/>
    <property type="match status" value="1"/>
</dbReference>
<dbReference type="Pfam" id="PF01656">
    <property type="entry name" value="CbiA"/>
    <property type="match status" value="1"/>
</dbReference>
<organism evidence="2">
    <name type="scientific">Pectobacterium carotovorum</name>
    <name type="common">Erwinia carotovora</name>
    <dbReference type="NCBI Taxonomy" id="554"/>
    <lineage>
        <taxon>Bacteria</taxon>
        <taxon>Pseudomonadati</taxon>
        <taxon>Pseudomonadota</taxon>
        <taxon>Gammaproteobacteria</taxon>
        <taxon>Enterobacterales</taxon>
        <taxon>Pectobacteriaceae</taxon>
        <taxon>Pectobacterium</taxon>
    </lineage>
</organism>
<evidence type="ECO:0000259" key="1">
    <source>
        <dbReference type="Pfam" id="PF01656"/>
    </source>
</evidence>
<name>A0A0N9NMR2_PECCA</name>
<reference evidence="2" key="1">
    <citation type="journal article" date="2015" name="Environ. Microbiol.">
        <title>Plasmids from the gut microbiome of cabbage root fly larvae encode SaxA that catalyses the conversion of the plant toxin 2-phenylethyl isothiocyanate.</title>
        <authorList>
            <person name="Welte C.U."/>
            <person name="de Graaf R.M."/>
            <person name="van den Bosch T.J."/>
            <person name="Op den Camp H.J."/>
            <person name="van Dam N.M."/>
            <person name="Jetten M.S."/>
        </authorList>
    </citation>
    <scope>NUCLEOTIDE SEQUENCE</scope>
    <source>
        <plasmid evidence="2">Drgb2</plasmid>
    </source>
</reference>
<proteinExistence type="predicted"/>
<evidence type="ECO:0000313" key="2">
    <source>
        <dbReference type="EMBL" id="ALG88523.1"/>
    </source>
</evidence>
<protein>
    <submittedName>
        <fullName evidence="2">Sporulation initiation inhibitor protein soj</fullName>
    </submittedName>
</protein>
<dbReference type="InterPro" id="IPR002586">
    <property type="entry name" value="CobQ/CobB/MinD/ParA_Nub-bd_dom"/>
</dbReference>
<keyword evidence="2" id="KW-0614">Plasmid</keyword>